<evidence type="ECO:0000256" key="1">
    <source>
        <dbReference type="ARBA" id="ARBA00001947"/>
    </source>
</evidence>
<dbReference type="GO" id="GO:0008270">
    <property type="term" value="F:zinc ion binding"/>
    <property type="evidence" value="ECO:0007669"/>
    <property type="project" value="InterPro"/>
</dbReference>
<accession>A0A2P8E986</accession>
<dbReference type="PROSITE" id="PS00059">
    <property type="entry name" value="ADH_ZINC"/>
    <property type="match status" value="1"/>
</dbReference>
<evidence type="ECO:0000259" key="6">
    <source>
        <dbReference type="Pfam" id="PF00107"/>
    </source>
</evidence>
<comment type="caution">
    <text evidence="8">The sequence shown here is derived from an EMBL/GenBank/DDBJ whole genome shotgun (WGS) entry which is preliminary data.</text>
</comment>
<keyword evidence="9" id="KW-1185">Reference proteome</keyword>
<gene>
    <name evidence="8" type="ORF">CLV30_103196</name>
</gene>
<comment type="similarity">
    <text evidence="5">Belongs to the zinc-containing alcohol dehydrogenase family.</text>
</comment>
<evidence type="ECO:0000313" key="9">
    <source>
        <dbReference type="Proteomes" id="UP000243528"/>
    </source>
</evidence>
<organism evidence="8 9">
    <name type="scientific">Haloactinopolyspora alba</name>
    <dbReference type="NCBI Taxonomy" id="648780"/>
    <lineage>
        <taxon>Bacteria</taxon>
        <taxon>Bacillati</taxon>
        <taxon>Actinomycetota</taxon>
        <taxon>Actinomycetes</taxon>
        <taxon>Jiangellales</taxon>
        <taxon>Jiangellaceae</taxon>
        <taxon>Haloactinopolyspora</taxon>
    </lineage>
</organism>
<comment type="cofactor">
    <cofactor evidence="1 5">
        <name>Zn(2+)</name>
        <dbReference type="ChEBI" id="CHEBI:29105"/>
    </cofactor>
</comment>
<dbReference type="GO" id="GO:0016491">
    <property type="term" value="F:oxidoreductase activity"/>
    <property type="evidence" value="ECO:0007669"/>
    <property type="project" value="UniProtKB-KW"/>
</dbReference>
<dbReference type="RefSeq" id="WP_106536261.1">
    <property type="nucleotide sequence ID" value="NZ_ML142901.1"/>
</dbReference>
<keyword evidence="4" id="KW-0560">Oxidoreductase</keyword>
<dbReference type="Gene3D" id="3.90.180.10">
    <property type="entry name" value="Medium-chain alcohol dehydrogenases, catalytic domain"/>
    <property type="match status" value="1"/>
</dbReference>
<evidence type="ECO:0000256" key="4">
    <source>
        <dbReference type="ARBA" id="ARBA00023002"/>
    </source>
</evidence>
<dbReference type="Pfam" id="PF00107">
    <property type="entry name" value="ADH_zinc_N"/>
    <property type="match status" value="1"/>
</dbReference>
<dbReference type="PANTHER" id="PTHR43401">
    <property type="entry name" value="L-THREONINE 3-DEHYDROGENASE"/>
    <property type="match status" value="1"/>
</dbReference>
<dbReference type="InterPro" id="IPR013149">
    <property type="entry name" value="ADH-like_C"/>
</dbReference>
<name>A0A2P8E986_9ACTN</name>
<sequence length="336" mass="35473">MNTATITNTGARFLGEGRVEFRTTEMGPVAAGEVRLRVDVCALCGSDKRLLAQGSSVVPGHEIAGTVAAAGADAAVAPDTRGIVYIPVYCGACPACHSGLTNRCTRYTDLIGWQRDGGFAHYVDVPARCLIEAPEDVPLDVAVLGLDTVGTAAHGLRLALRTQQETPRRLLVVGCGPLGLGVVAVARAMGVEQVDAYDPHPGRLALAVKLGAAEARDLDSQNQYDVTVEVSGAQAGRAAAQRVIVPGGAVVVLGESGEPYTMPADPRWRRTDCFTVRSFYFPLTEVAENWELLRGFGAELRDVLAERLTLPELEAAFDAFVAGDLLKPYIVSGADS</sequence>
<evidence type="ECO:0000259" key="7">
    <source>
        <dbReference type="Pfam" id="PF08240"/>
    </source>
</evidence>
<dbReference type="InterPro" id="IPR011032">
    <property type="entry name" value="GroES-like_sf"/>
</dbReference>
<protein>
    <submittedName>
        <fullName evidence="8">Threonine 3-dehydrogenase</fullName>
    </submittedName>
</protein>
<proteinExistence type="inferred from homology"/>
<keyword evidence="2 5" id="KW-0479">Metal-binding</keyword>
<dbReference type="InterPro" id="IPR050129">
    <property type="entry name" value="Zn_alcohol_dh"/>
</dbReference>
<dbReference type="SUPFAM" id="SSF51735">
    <property type="entry name" value="NAD(P)-binding Rossmann-fold domains"/>
    <property type="match status" value="1"/>
</dbReference>
<dbReference type="PANTHER" id="PTHR43401:SF2">
    <property type="entry name" value="L-THREONINE 3-DEHYDROGENASE"/>
    <property type="match status" value="1"/>
</dbReference>
<keyword evidence="3 5" id="KW-0862">Zinc</keyword>
<evidence type="ECO:0000256" key="2">
    <source>
        <dbReference type="ARBA" id="ARBA00022723"/>
    </source>
</evidence>
<feature type="domain" description="Alcohol dehydrogenase-like N-terminal" evidence="7">
    <location>
        <begin position="31"/>
        <end position="135"/>
    </location>
</feature>
<dbReference type="EMBL" id="PYGE01000003">
    <property type="protein sequence ID" value="PSL06041.1"/>
    <property type="molecule type" value="Genomic_DNA"/>
</dbReference>
<evidence type="ECO:0000313" key="8">
    <source>
        <dbReference type="EMBL" id="PSL06041.1"/>
    </source>
</evidence>
<dbReference type="Pfam" id="PF08240">
    <property type="entry name" value="ADH_N"/>
    <property type="match status" value="1"/>
</dbReference>
<dbReference type="Gene3D" id="3.40.50.720">
    <property type="entry name" value="NAD(P)-binding Rossmann-like Domain"/>
    <property type="match status" value="1"/>
</dbReference>
<feature type="domain" description="Alcohol dehydrogenase-like C-terminal" evidence="6">
    <location>
        <begin position="177"/>
        <end position="266"/>
    </location>
</feature>
<dbReference type="InterPro" id="IPR002328">
    <property type="entry name" value="ADH_Zn_CS"/>
</dbReference>
<dbReference type="Proteomes" id="UP000243528">
    <property type="component" value="Unassembled WGS sequence"/>
</dbReference>
<evidence type="ECO:0000256" key="5">
    <source>
        <dbReference type="RuleBase" id="RU361277"/>
    </source>
</evidence>
<dbReference type="InterPro" id="IPR036291">
    <property type="entry name" value="NAD(P)-bd_dom_sf"/>
</dbReference>
<dbReference type="AlphaFoldDB" id="A0A2P8E986"/>
<reference evidence="8 9" key="1">
    <citation type="submission" date="2018-03" db="EMBL/GenBank/DDBJ databases">
        <title>Genomic Encyclopedia of Archaeal and Bacterial Type Strains, Phase II (KMG-II): from individual species to whole genera.</title>
        <authorList>
            <person name="Goeker M."/>
        </authorList>
    </citation>
    <scope>NUCLEOTIDE SEQUENCE [LARGE SCALE GENOMIC DNA]</scope>
    <source>
        <strain evidence="8 9">DSM 45211</strain>
    </source>
</reference>
<dbReference type="OrthoDB" id="334894at2"/>
<dbReference type="InterPro" id="IPR013154">
    <property type="entry name" value="ADH-like_N"/>
</dbReference>
<dbReference type="SUPFAM" id="SSF50129">
    <property type="entry name" value="GroES-like"/>
    <property type="match status" value="1"/>
</dbReference>
<evidence type="ECO:0000256" key="3">
    <source>
        <dbReference type="ARBA" id="ARBA00022833"/>
    </source>
</evidence>